<keyword evidence="3" id="KW-1185">Reference proteome</keyword>
<dbReference type="AlphaFoldDB" id="A0ABD5RWV2"/>
<feature type="region of interest" description="Disordered" evidence="1">
    <location>
        <begin position="15"/>
        <end position="57"/>
    </location>
</feature>
<feature type="compositionally biased region" description="Polar residues" evidence="1">
    <location>
        <begin position="16"/>
        <end position="45"/>
    </location>
</feature>
<dbReference type="Proteomes" id="UP001596328">
    <property type="component" value="Unassembled WGS sequence"/>
</dbReference>
<proteinExistence type="predicted"/>
<protein>
    <submittedName>
        <fullName evidence="2">DUF922 domain-containing protein</fullName>
    </submittedName>
</protein>
<sequence length="537" mass="60402">MSGIGVAGIGLLSGCAESQSSGSTPPTQEDQQTEAISRVRSQPATDNAPRSDISINRERVFGTSTDVKTYLEKTGLKSPLETIEPQFQQDRLTSPGAAGTGVYYDGNWVGWTSGDAKFPPKLYKERIDWSVFKYELEPGQSKGEPIFYLKNIRPPIVLSTQSAISLVDWQPTTSIDDGCRQAWCRFIAELESHEREHIQIHNASVDALNKEWARISAGTPTFVEAPDENAAYLLAPQEIARTYSLLFDEMIGVEGVKEQENLHKRDGYSEEIHKWGPHWTAFERACRPTEERDCNSRRFIQVKRWHLSASRVTSKTKRTRDNFYRWENNQRKLVGHKTQSHDESTRYHAEFEVVADWSPDEIPAMSDSVKWTNDEDGSGSGSAFISDSQRVETVHADWEDRCWEYNAEMKGDEFESAPTATFVGQGTAKVYLVFSSNEFWFETDPIEVNGFDAQGECSGKKTRRDRTLSLWDMYVSGELPACGYGPITGSTSETIPINEQNDEGKVVQVGEYVITDTWVLSPTQMVDDSVELDCAAI</sequence>
<accession>A0ABD5RWV2</accession>
<evidence type="ECO:0000256" key="1">
    <source>
        <dbReference type="SAM" id="MobiDB-lite"/>
    </source>
</evidence>
<dbReference type="EMBL" id="JBHSWU010000032">
    <property type="protein sequence ID" value="MFC6723656.1"/>
    <property type="molecule type" value="Genomic_DNA"/>
</dbReference>
<name>A0ABD5RWV2_9EURY</name>
<gene>
    <name evidence="2" type="ORF">ACFQE1_04485</name>
</gene>
<evidence type="ECO:0000313" key="3">
    <source>
        <dbReference type="Proteomes" id="UP001596328"/>
    </source>
</evidence>
<reference evidence="2 3" key="1">
    <citation type="journal article" date="2019" name="Int. J. Syst. Evol. Microbiol.">
        <title>The Global Catalogue of Microorganisms (GCM) 10K type strain sequencing project: providing services to taxonomists for standard genome sequencing and annotation.</title>
        <authorList>
            <consortium name="The Broad Institute Genomics Platform"/>
            <consortium name="The Broad Institute Genome Sequencing Center for Infectious Disease"/>
            <person name="Wu L."/>
            <person name="Ma J."/>
        </authorList>
    </citation>
    <scope>NUCLEOTIDE SEQUENCE [LARGE SCALE GENOMIC DNA]</scope>
    <source>
        <strain evidence="2 3">NBRC 111368</strain>
    </source>
</reference>
<organism evidence="2 3">
    <name type="scientific">Halobium palmae</name>
    <dbReference type="NCBI Taxonomy" id="1776492"/>
    <lineage>
        <taxon>Archaea</taxon>
        <taxon>Methanobacteriati</taxon>
        <taxon>Methanobacteriota</taxon>
        <taxon>Stenosarchaea group</taxon>
        <taxon>Halobacteria</taxon>
        <taxon>Halobacteriales</taxon>
        <taxon>Haloferacaceae</taxon>
        <taxon>Halobium</taxon>
    </lineage>
</organism>
<comment type="caution">
    <text evidence="2">The sequence shown here is derived from an EMBL/GenBank/DDBJ whole genome shotgun (WGS) entry which is preliminary data.</text>
</comment>
<evidence type="ECO:0000313" key="2">
    <source>
        <dbReference type="EMBL" id="MFC6723656.1"/>
    </source>
</evidence>